<accession>A0A813E8H4</accession>
<feature type="transmembrane region" description="Helical" evidence="1">
    <location>
        <begin position="121"/>
        <end position="144"/>
    </location>
</feature>
<evidence type="ECO:0000313" key="3">
    <source>
        <dbReference type="Proteomes" id="UP000654075"/>
    </source>
</evidence>
<dbReference type="EMBL" id="CAJNNV010007686">
    <property type="protein sequence ID" value="CAE8595239.1"/>
    <property type="molecule type" value="Genomic_DNA"/>
</dbReference>
<feature type="transmembrane region" description="Helical" evidence="1">
    <location>
        <begin position="296"/>
        <end position="316"/>
    </location>
</feature>
<proteinExistence type="predicted"/>
<gene>
    <name evidence="2" type="ORF">PGLA1383_LOCUS13753</name>
</gene>
<dbReference type="OrthoDB" id="10252235at2759"/>
<keyword evidence="3" id="KW-1185">Reference proteome</keyword>
<organism evidence="2 3">
    <name type="scientific">Polarella glacialis</name>
    <name type="common">Dinoflagellate</name>
    <dbReference type="NCBI Taxonomy" id="89957"/>
    <lineage>
        <taxon>Eukaryota</taxon>
        <taxon>Sar</taxon>
        <taxon>Alveolata</taxon>
        <taxon>Dinophyceae</taxon>
        <taxon>Suessiales</taxon>
        <taxon>Suessiaceae</taxon>
        <taxon>Polarella</taxon>
    </lineage>
</organism>
<name>A0A813E8H4_POLGL</name>
<keyword evidence="1" id="KW-0812">Transmembrane</keyword>
<feature type="transmembrane region" description="Helical" evidence="1">
    <location>
        <begin position="257"/>
        <end position="276"/>
    </location>
</feature>
<comment type="caution">
    <text evidence="2">The sequence shown here is derived from an EMBL/GenBank/DDBJ whole genome shotgun (WGS) entry which is preliminary data.</text>
</comment>
<evidence type="ECO:0000313" key="2">
    <source>
        <dbReference type="EMBL" id="CAE8595239.1"/>
    </source>
</evidence>
<feature type="transmembrane region" description="Helical" evidence="1">
    <location>
        <begin position="216"/>
        <end position="236"/>
    </location>
</feature>
<reference evidence="2" key="1">
    <citation type="submission" date="2021-02" db="EMBL/GenBank/DDBJ databases">
        <authorList>
            <person name="Dougan E. K."/>
            <person name="Rhodes N."/>
            <person name="Thang M."/>
            <person name="Chan C."/>
        </authorList>
    </citation>
    <scope>NUCLEOTIDE SEQUENCE</scope>
</reference>
<dbReference type="AlphaFoldDB" id="A0A813E8H4"/>
<protein>
    <submittedName>
        <fullName evidence="2">Uncharacterized protein</fullName>
    </submittedName>
</protein>
<sequence length="501" mass="57223">MLRNALGTSIFGHTHLDISRRILGNIEHFVYQVSRLGNRNAAAWRSSYQQFVIILAYSVDLVPLARLSGHLPLPCLSPVKGVTTKSGGGPGGRRAAGGGYMKAMFPQLFRSSSPDRLKIKLTLCILVLAFVPLFTDAAFNFVWLEKYQLRVLCMWVVVQGSRMLHPLPAKAKGPHVIYFKLDRVRDKIRGVYIVRSSRLLEFEPLRLDISTEYQDWILVAACVGCLAIWCLPCVCGRMHNRVSKKFSSWVYTRLHKFFCVVTYLNLFILMFTITVLPDWTADEFLKYLVTFIDWTLIHLQKLLTSCSILFGFYLLFRFRERLALAAGLEHITVFRFSWREAFGFHIKRRPVEIFMWKAEELPSSGTKVMKANDIFVECHMGHNEPMRTRVHNNAGSECFLRESFQLNLDESDADSLMTLFIKDQGLAVSSELARLTLSTREICGIEDQTGKRRSTFDYSAENFVQLKLSPTGWIWIAVSPVDDAGDDERAPLMQEDSLMAC</sequence>
<keyword evidence="1" id="KW-1133">Transmembrane helix</keyword>
<evidence type="ECO:0000256" key="1">
    <source>
        <dbReference type="SAM" id="Phobius"/>
    </source>
</evidence>
<dbReference type="Proteomes" id="UP000654075">
    <property type="component" value="Unassembled WGS sequence"/>
</dbReference>
<keyword evidence="1" id="KW-0472">Membrane</keyword>